<evidence type="ECO:0000256" key="2">
    <source>
        <dbReference type="ARBA" id="ARBA00022884"/>
    </source>
</evidence>
<organism evidence="8 9">
    <name type="scientific">Polarella glacialis</name>
    <name type="common">Dinoflagellate</name>
    <dbReference type="NCBI Taxonomy" id="89957"/>
    <lineage>
        <taxon>Eukaryota</taxon>
        <taxon>Sar</taxon>
        <taxon>Alveolata</taxon>
        <taxon>Dinophyceae</taxon>
        <taxon>Suessiales</taxon>
        <taxon>Suessiaceae</taxon>
        <taxon>Polarella</taxon>
    </lineage>
</organism>
<feature type="domain" description="HTH La-type RNA-binding" evidence="7">
    <location>
        <begin position="22"/>
        <end position="113"/>
    </location>
</feature>
<dbReference type="PROSITE" id="PS50961">
    <property type="entry name" value="HTH_LA"/>
    <property type="match status" value="1"/>
</dbReference>
<dbReference type="EMBL" id="CAJNNV010027196">
    <property type="protein sequence ID" value="CAE8619655.1"/>
    <property type="molecule type" value="Genomic_DNA"/>
</dbReference>
<dbReference type="InterPro" id="IPR036770">
    <property type="entry name" value="Ankyrin_rpt-contain_sf"/>
</dbReference>
<sequence length="701" mass="73791">APLTPGFAPAKVELADEVRDGVPQPPSRPPPLTKQIEALFSNEALSQDAVLRELVVESPGGWVDLEAVLQLKRIRALRAKREDVLRALRDSKFLETWRDPDGSAAAVRRPPSRGPPPPLALTPPTRPVSGAPPGQGSASRSTSRSDAGISTKAEPRDTEQQKLLLPGRLRGQVASYDEESGDAAISCSQVDVLFGCQVTVDWRELERAGAAVAIGSSVSFLVELGPAGEPRARELQLGAEEEVGDFQPPRKRSKGATATEAVAGAKGRKAVVGNRYSGTVRISDARIAARQEHCEGTSGDRNGNEGQNRAQWSTGCVHPQPGDAEHRSRVVLQLGVSSDELSSFARRRGILCLFLRECFRHKIRSFLASPDATTGEIWAKIWAQELEAEAEVGLLDHLQLTISHSMVKPDRLDYSRFNGLGDSDSEEEAEEKTGAEGPAATAEAAKQALADLPQGLSPELSLVLAARQGQASLVEALLDSQVDVNARDPHGGTALLRAVEVQGSSARQVMELLLSRRADPSASCDTGESPLSRAAGAGPPELVSAMLEAAAAVPTDEVLGFALQSAADAGNRATTSLLLAAGAPPGSGSTLHRWAEKGDLELLQDLLARRADLAARCEKDGATPLLCAVRSTKVAAARWLCEQGAEPDAPAADGRTPLVHAAGSKSEELVQLLLDSRACPQPGLGAQAPPGTTARCPSPGA</sequence>
<keyword evidence="9" id="KW-1185">Reference proteome</keyword>
<proteinExistence type="predicted"/>
<feature type="region of interest" description="Disordered" evidence="6">
    <location>
        <begin position="291"/>
        <end position="311"/>
    </location>
</feature>
<feature type="compositionally biased region" description="Low complexity" evidence="6">
    <location>
        <begin position="680"/>
        <end position="694"/>
    </location>
</feature>
<accession>A0A813G456</accession>
<feature type="compositionally biased region" description="Pro residues" evidence="6">
    <location>
        <begin position="112"/>
        <end position="126"/>
    </location>
</feature>
<dbReference type="PANTHER" id="PTHR24198">
    <property type="entry name" value="ANKYRIN REPEAT AND PROTEIN KINASE DOMAIN-CONTAINING PROTEIN"/>
    <property type="match status" value="1"/>
</dbReference>
<evidence type="ECO:0000259" key="7">
    <source>
        <dbReference type="PROSITE" id="PS50961"/>
    </source>
</evidence>
<gene>
    <name evidence="8" type="ORF">PGLA1383_LOCUS37240</name>
</gene>
<feature type="region of interest" description="Disordered" evidence="6">
    <location>
        <begin position="101"/>
        <end position="163"/>
    </location>
</feature>
<evidence type="ECO:0000256" key="6">
    <source>
        <dbReference type="SAM" id="MobiDB-lite"/>
    </source>
</evidence>
<feature type="repeat" description="ANK" evidence="4">
    <location>
        <begin position="457"/>
        <end position="489"/>
    </location>
</feature>
<name>A0A813G456_POLGL</name>
<feature type="compositionally biased region" description="Polar residues" evidence="6">
    <location>
        <begin position="136"/>
        <end position="145"/>
    </location>
</feature>
<dbReference type="Gene3D" id="1.10.10.10">
    <property type="entry name" value="Winged helix-like DNA-binding domain superfamily/Winged helix DNA-binding domain"/>
    <property type="match status" value="1"/>
</dbReference>
<dbReference type="Pfam" id="PF12796">
    <property type="entry name" value="Ank_2"/>
    <property type="match status" value="2"/>
</dbReference>
<dbReference type="Proteomes" id="UP000654075">
    <property type="component" value="Unassembled WGS sequence"/>
</dbReference>
<dbReference type="SUPFAM" id="SSF48403">
    <property type="entry name" value="Ankyrin repeat"/>
    <property type="match status" value="1"/>
</dbReference>
<comment type="caution">
    <text evidence="8">The sequence shown here is derived from an EMBL/GenBank/DDBJ whole genome shotgun (WGS) entry which is preliminary data.</text>
</comment>
<dbReference type="Gene3D" id="1.25.40.20">
    <property type="entry name" value="Ankyrin repeat-containing domain"/>
    <property type="match status" value="2"/>
</dbReference>
<dbReference type="InterPro" id="IPR036390">
    <property type="entry name" value="WH_DNA-bd_sf"/>
</dbReference>
<reference evidence="8" key="1">
    <citation type="submission" date="2021-02" db="EMBL/GenBank/DDBJ databases">
        <authorList>
            <person name="Dougan E. K."/>
            <person name="Rhodes N."/>
            <person name="Thang M."/>
            <person name="Chan C."/>
        </authorList>
    </citation>
    <scope>NUCLEOTIDE SEQUENCE</scope>
</reference>
<evidence type="ECO:0000313" key="8">
    <source>
        <dbReference type="EMBL" id="CAE8619655.1"/>
    </source>
</evidence>
<keyword evidence="3 4" id="KW-0040">ANK repeat</keyword>
<protein>
    <recommendedName>
        <fullName evidence="7">HTH La-type RNA-binding domain-containing protein</fullName>
    </recommendedName>
</protein>
<dbReference type="Pfam" id="PF05383">
    <property type="entry name" value="La"/>
    <property type="match status" value="1"/>
</dbReference>
<dbReference type="OrthoDB" id="433308at2759"/>
<dbReference type="PANTHER" id="PTHR24198:SF165">
    <property type="entry name" value="ANKYRIN REPEAT-CONTAINING PROTEIN-RELATED"/>
    <property type="match status" value="1"/>
</dbReference>
<evidence type="ECO:0000256" key="3">
    <source>
        <dbReference type="ARBA" id="ARBA00023043"/>
    </source>
</evidence>
<dbReference type="SUPFAM" id="SSF46785">
    <property type="entry name" value="Winged helix' DNA-binding domain"/>
    <property type="match status" value="1"/>
</dbReference>
<dbReference type="SMART" id="SM00715">
    <property type="entry name" value="LA"/>
    <property type="match status" value="1"/>
</dbReference>
<feature type="region of interest" description="Disordered" evidence="6">
    <location>
        <begin position="417"/>
        <end position="441"/>
    </location>
</feature>
<feature type="region of interest" description="Disordered" evidence="6">
    <location>
        <begin position="680"/>
        <end position="701"/>
    </location>
</feature>
<dbReference type="GO" id="GO:0003723">
    <property type="term" value="F:RNA binding"/>
    <property type="evidence" value="ECO:0007669"/>
    <property type="project" value="UniProtKB-UniRule"/>
</dbReference>
<feature type="compositionally biased region" description="Polar residues" evidence="6">
    <location>
        <begin position="299"/>
        <end position="311"/>
    </location>
</feature>
<dbReference type="AlphaFoldDB" id="A0A813G456"/>
<evidence type="ECO:0000256" key="4">
    <source>
        <dbReference type="PROSITE-ProRule" id="PRU00023"/>
    </source>
</evidence>
<dbReference type="InterPro" id="IPR006630">
    <property type="entry name" value="La_HTH"/>
</dbReference>
<keyword evidence="1" id="KW-0677">Repeat</keyword>
<dbReference type="SMART" id="SM00248">
    <property type="entry name" value="ANK"/>
    <property type="match status" value="6"/>
</dbReference>
<evidence type="ECO:0000256" key="1">
    <source>
        <dbReference type="ARBA" id="ARBA00022737"/>
    </source>
</evidence>
<evidence type="ECO:0000313" key="9">
    <source>
        <dbReference type="Proteomes" id="UP000654075"/>
    </source>
</evidence>
<dbReference type="InterPro" id="IPR002110">
    <property type="entry name" value="Ankyrin_rpt"/>
</dbReference>
<keyword evidence="2 5" id="KW-0694">RNA-binding</keyword>
<feature type="non-terminal residue" evidence="8">
    <location>
        <position position="1"/>
    </location>
</feature>
<dbReference type="InterPro" id="IPR036388">
    <property type="entry name" value="WH-like_DNA-bd_sf"/>
</dbReference>
<evidence type="ECO:0000256" key="5">
    <source>
        <dbReference type="PROSITE-ProRule" id="PRU00332"/>
    </source>
</evidence>
<dbReference type="PROSITE" id="PS50088">
    <property type="entry name" value="ANK_REPEAT"/>
    <property type="match status" value="1"/>
</dbReference>